<accession>A0AAT9GIQ6</accession>
<organism evidence="1">
    <name type="scientific">Sediminibacterium sp. KACHI17</name>
    <dbReference type="NCBI Taxonomy" id="1751071"/>
    <lineage>
        <taxon>Bacteria</taxon>
        <taxon>Pseudomonadati</taxon>
        <taxon>Bacteroidota</taxon>
        <taxon>Chitinophagia</taxon>
        <taxon>Chitinophagales</taxon>
        <taxon>Chitinophagaceae</taxon>
        <taxon>Sediminibacterium</taxon>
    </lineage>
</organism>
<sequence length="148" mass="16900">MKKPLTAILDLNQIGISMLLGHAEKQSVLGFDFSEKRIQQLRLKKELLPKGYDETKRKIVLTHDIKQLQPCKCYCISVPQKELMPDARQLQLVKRYTALVGTVLKKGDWVFFASGPNDRFVIDTCMPLLEQVSGMKEQNDYKVAFTGI</sequence>
<dbReference type="RefSeq" id="WP_353550677.1">
    <property type="nucleotide sequence ID" value="NZ_AP029612.1"/>
</dbReference>
<evidence type="ECO:0000313" key="1">
    <source>
        <dbReference type="EMBL" id="BFG70395.1"/>
    </source>
</evidence>
<reference evidence="1" key="1">
    <citation type="submission" date="2024-02" db="EMBL/GenBank/DDBJ databases">
        <title>Sediminibacterium planktonica sp. nov. and Sediminibacterium longus sp. nov., isolated from surface lake and river water.</title>
        <authorList>
            <person name="Watanabe K."/>
            <person name="Takemine S."/>
            <person name="Ishii Y."/>
            <person name="Ogata Y."/>
            <person name="Shindo C."/>
            <person name="Suda W."/>
        </authorList>
    </citation>
    <scope>NUCLEOTIDE SEQUENCE</scope>
    <source>
        <strain evidence="1">KACHI17</strain>
    </source>
</reference>
<name>A0AAT9GIQ6_9BACT</name>
<dbReference type="EMBL" id="AP029612">
    <property type="protein sequence ID" value="BFG70395.1"/>
    <property type="molecule type" value="Genomic_DNA"/>
</dbReference>
<proteinExistence type="predicted"/>
<protein>
    <submittedName>
        <fullName evidence="1">Uncharacterized protein</fullName>
    </submittedName>
</protein>
<gene>
    <name evidence="1" type="ORF">KACHI17_12760</name>
</gene>
<dbReference type="Gene3D" id="3.40.50.720">
    <property type="entry name" value="NAD(P)-binding Rossmann-like Domain"/>
    <property type="match status" value="1"/>
</dbReference>
<dbReference type="AlphaFoldDB" id="A0AAT9GIQ6"/>